<proteinExistence type="predicted"/>
<keyword evidence="2" id="KW-1185">Reference proteome</keyword>
<reference evidence="2" key="1">
    <citation type="journal article" date="2019" name="Int. J. Syst. Evol. Microbiol.">
        <title>The Global Catalogue of Microorganisms (GCM) 10K type strain sequencing project: providing services to taxonomists for standard genome sequencing and annotation.</title>
        <authorList>
            <consortium name="The Broad Institute Genomics Platform"/>
            <consortium name="The Broad Institute Genome Sequencing Center for Infectious Disease"/>
            <person name="Wu L."/>
            <person name="Ma J."/>
        </authorList>
    </citation>
    <scope>NUCLEOTIDE SEQUENCE [LARGE SCALE GENOMIC DNA]</scope>
    <source>
        <strain evidence="2">CCM 9147</strain>
    </source>
</reference>
<evidence type="ECO:0000313" key="2">
    <source>
        <dbReference type="Proteomes" id="UP001597340"/>
    </source>
</evidence>
<dbReference type="RefSeq" id="WP_229525792.1">
    <property type="nucleotide sequence ID" value="NZ_JAFFQR010000105.1"/>
</dbReference>
<protein>
    <submittedName>
        <fullName evidence="1">Uncharacterized protein</fullName>
    </submittedName>
</protein>
<accession>A0ABW4DE99</accession>
<dbReference type="Proteomes" id="UP001597340">
    <property type="component" value="Unassembled WGS sequence"/>
</dbReference>
<comment type="caution">
    <text evidence="1">The sequence shown here is derived from an EMBL/GenBank/DDBJ whole genome shotgun (WGS) entry which is preliminary data.</text>
</comment>
<evidence type="ECO:0000313" key="1">
    <source>
        <dbReference type="EMBL" id="MFD1462992.1"/>
    </source>
</evidence>
<gene>
    <name evidence="1" type="ORF">ACFQ5D_16700</name>
</gene>
<name>A0ABW4DE99_9BACL</name>
<organism evidence="1 2">
    <name type="scientific">Paenibacillus farraposensis</name>
    <dbReference type="NCBI Taxonomy" id="2807095"/>
    <lineage>
        <taxon>Bacteria</taxon>
        <taxon>Bacillati</taxon>
        <taxon>Bacillota</taxon>
        <taxon>Bacilli</taxon>
        <taxon>Bacillales</taxon>
        <taxon>Paenibacillaceae</taxon>
        <taxon>Paenibacillus</taxon>
    </lineage>
</organism>
<sequence>MKQVTEHAGARPKDRDTTDQRIISDFLADRGKIIDNQKDVGGYPNVPATHRALSVPDHNIDEWLYQFSVELE</sequence>
<dbReference type="EMBL" id="JBHTNZ010000025">
    <property type="protein sequence ID" value="MFD1462992.1"/>
    <property type="molecule type" value="Genomic_DNA"/>
</dbReference>